<organism evidence="2 3">
    <name type="scientific">Lophiotrema nucula</name>
    <dbReference type="NCBI Taxonomy" id="690887"/>
    <lineage>
        <taxon>Eukaryota</taxon>
        <taxon>Fungi</taxon>
        <taxon>Dikarya</taxon>
        <taxon>Ascomycota</taxon>
        <taxon>Pezizomycotina</taxon>
        <taxon>Dothideomycetes</taxon>
        <taxon>Pleosporomycetidae</taxon>
        <taxon>Pleosporales</taxon>
        <taxon>Lophiotremataceae</taxon>
        <taxon>Lophiotrema</taxon>
    </lineage>
</organism>
<name>A0A6A5YQW5_9PLEO</name>
<dbReference type="Proteomes" id="UP000799770">
    <property type="component" value="Unassembled WGS sequence"/>
</dbReference>
<dbReference type="Pfam" id="PF26639">
    <property type="entry name" value="Het-6_barrel"/>
    <property type="match status" value="1"/>
</dbReference>
<protein>
    <submittedName>
        <fullName evidence="2">Heterokaryon incompatibility protein-domain-containing protein</fullName>
    </submittedName>
</protein>
<dbReference type="EMBL" id="ML977341">
    <property type="protein sequence ID" value="KAF2109649.1"/>
    <property type="molecule type" value="Genomic_DNA"/>
</dbReference>
<reference evidence="2" key="1">
    <citation type="journal article" date="2020" name="Stud. Mycol.">
        <title>101 Dothideomycetes genomes: a test case for predicting lifestyles and emergence of pathogens.</title>
        <authorList>
            <person name="Haridas S."/>
            <person name="Albert R."/>
            <person name="Binder M."/>
            <person name="Bloem J."/>
            <person name="Labutti K."/>
            <person name="Salamov A."/>
            <person name="Andreopoulos B."/>
            <person name="Baker S."/>
            <person name="Barry K."/>
            <person name="Bills G."/>
            <person name="Bluhm B."/>
            <person name="Cannon C."/>
            <person name="Castanera R."/>
            <person name="Culley D."/>
            <person name="Daum C."/>
            <person name="Ezra D."/>
            <person name="Gonzalez J."/>
            <person name="Henrissat B."/>
            <person name="Kuo A."/>
            <person name="Liang C."/>
            <person name="Lipzen A."/>
            <person name="Lutzoni F."/>
            <person name="Magnuson J."/>
            <person name="Mondo S."/>
            <person name="Nolan M."/>
            <person name="Ohm R."/>
            <person name="Pangilinan J."/>
            <person name="Park H.-J."/>
            <person name="Ramirez L."/>
            <person name="Alfaro M."/>
            <person name="Sun H."/>
            <person name="Tritt A."/>
            <person name="Yoshinaga Y."/>
            <person name="Zwiers L.-H."/>
            <person name="Turgeon B."/>
            <person name="Goodwin S."/>
            <person name="Spatafora J."/>
            <person name="Crous P."/>
            <person name="Grigoriev I."/>
        </authorList>
    </citation>
    <scope>NUCLEOTIDE SEQUENCE</scope>
    <source>
        <strain evidence="2">CBS 627.86</strain>
    </source>
</reference>
<evidence type="ECO:0000313" key="3">
    <source>
        <dbReference type="Proteomes" id="UP000799770"/>
    </source>
</evidence>
<dbReference type="InterPro" id="IPR052895">
    <property type="entry name" value="HetReg/Transcr_Mod"/>
</dbReference>
<feature type="domain" description="Heterokaryon incompatibility" evidence="1">
    <location>
        <begin position="66"/>
        <end position="253"/>
    </location>
</feature>
<dbReference type="Pfam" id="PF06985">
    <property type="entry name" value="HET"/>
    <property type="match status" value="1"/>
</dbReference>
<sequence>MERASQYLAQTTSAVLGFYTNRLYTNLNPEKEEIRLATILPGTGRDPLRCTLQVSSFSQKRDALNYQALSYTWGDPHATNEILLNGGPFPVTSNLYAALHRLRCPNTSRTIWIDAICINQSDVEERNHQVQIMRKIFLLASEVLVFLDDYKEGTDVYCYQELHDPLPRRPLSLRGSSSPGISDSQPSSSDWELKAVELLHLLASIGEEAIFGIDVFHTVEKLKEESDELPSELKAIATWFSSKWWSRVWVVQEITVPEHASLICGPYLVSWVTVASAAANLYRSSLRHDFLSITNLSPVAFAVMRNIYTRVLELESTRVVRTHGRDLGALEVLWTYRHRHASDTRDHIYGLIGLLPGHFSVAGITPQYELEDSETFTKVTVSLLRTSRSLAPLIGAWRRAPDRKNLPSWVQDWSYSWPDESYSGLHQFLALHKLFRACRPDIGLPGAVMHMAYARVDGPALNLRGAELDIICEVGETMHKSDAQQDIVFQDLMLDWLQLAQSHLFRHNYGKFNPNVVENFWRTIRFDLEFRYEGRILGLRGPDVFRRLSDSDIPDADSLLERLQDIKPADFAIVKLLNLDRRFFVTKAGRMGLGPHTTQPGDKIFVLWGGDVPFILRANTERPHERECPQDTTETCMTLVGDCYLHGVMDGGRELWGTERMVHLH</sequence>
<evidence type="ECO:0000259" key="1">
    <source>
        <dbReference type="Pfam" id="PF06985"/>
    </source>
</evidence>
<dbReference type="OrthoDB" id="3557394at2759"/>
<dbReference type="InterPro" id="IPR010730">
    <property type="entry name" value="HET"/>
</dbReference>
<evidence type="ECO:0000313" key="2">
    <source>
        <dbReference type="EMBL" id="KAF2109649.1"/>
    </source>
</evidence>
<dbReference type="PANTHER" id="PTHR24148">
    <property type="entry name" value="ANKYRIN REPEAT DOMAIN-CONTAINING PROTEIN 39 HOMOLOG-RELATED"/>
    <property type="match status" value="1"/>
</dbReference>
<accession>A0A6A5YQW5</accession>
<gene>
    <name evidence="2" type="ORF">BDV96DRAFT_231358</name>
</gene>
<keyword evidence="3" id="KW-1185">Reference proteome</keyword>
<dbReference type="PANTHER" id="PTHR24148:SF73">
    <property type="entry name" value="HET DOMAIN PROTEIN (AFU_ORTHOLOGUE AFUA_8G01020)"/>
    <property type="match status" value="1"/>
</dbReference>
<proteinExistence type="predicted"/>
<dbReference type="AlphaFoldDB" id="A0A6A5YQW5"/>